<dbReference type="EMBL" id="MSIF01000010">
    <property type="protein sequence ID" value="OLF09127.1"/>
    <property type="molecule type" value="Genomic_DNA"/>
</dbReference>
<name>A0A7Z0WL44_9PSEU</name>
<dbReference type="InterPro" id="IPR011009">
    <property type="entry name" value="Kinase-like_dom_sf"/>
</dbReference>
<evidence type="ECO:0008006" key="3">
    <source>
        <dbReference type="Google" id="ProtNLM"/>
    </source>
</evidence>
<keyword evidence="2" id="KW-1185">Reference proteome</keyword>
<proteinExistence type="predicted"/>
<sequence>MDLTDDVVAEVERRLGVRLDRAATATGAWAESAGHRTDRDTWVRVDSRPVARIQPQSWIGAEAASVIRDVPKPDWLQSATWRDPAGTTVWRADEMELVADAVITRSGAMLTSDPGLPDAWWADLRAALAALARFTTFRVSGRQELITRRISQVLGDQVHHVDTTVTEWATSHGDLHWGNITGPRLVILDWADWGLAPRGNDAACLWATALGVPEIADRVLAEFGDDLHTRSGRIARLWTTCNILRIAPRRADARSLTKPARRAADQLLTDLS</sequence>
<reference evidence="1 2" key="1">
    <citation type="submission" date="2016-12" db="EMBL/GenBank/DDBJ databases">
        <title>The draft genome sequence of Actinophytocola xinjiangensis.</title>
        <authorList>
            <person name="Wang W."/>
            <person name="Yuan L."/>
        </authorList>
    </citation>
    <scope>NUCLEOTIDE SEQUENCE [LARGE SCALE GENOMIC DNA]</scope>
    <source>
        <strain evidence="1 2">CGMCC 4.4663</strain>
    </source>
</reference>
<protein>
    <recommendedName>
        <fullName evidence="3">Phosphotransferase family enzyme</fullName>
    </recommendedName>
</protein>
<dbReference type="RefSeq" id="WP_075134717.1">
    <property type="nucleotide sequence ID" value="NZ_MSIF01000010.1"/>
</dbReference>
<dbReference type="SUPFAM" id="SSF56112">
    <property type="entry name" value="Protein kinase-like (PK-like)"/>
    <property type="match status" value="1"/>
</dbReference>
<accession>A0A7Z0WL44</accession>
<evidence type="ECO:0000313" key="2">
    <source>
        <dbReference type="Proteomes" id="UP000185696"/>
    </source>
</evidence>
<organism evidence="1 2">
    <name type="scientific">Actinophytocola xinjiangensis</name>
    <dbReference type="NCBI Taxonomy" id="485602"/>
    <lineage>
        <taxon>Bacteria</taxon>
        <taxon>Bacillati</taxon>
        <taxon>Actinomycetota</taxon>
        <taxon>Actinomycetes</taxon>
        <taxon>Pseudonocardiales</taxon>
        <taxon>Pseudonocardiaceae</taxon>
    </lineage>
</organism>
<comment type="caution">
    <text evidence="1">The sequence shown here is derived from an EMBL/GenBank/DDBJ whole genome shotgun (WGS) entry which is preliminary data.</text>
</comment>
<dbReference type="OrthoDB" id="3680308at2"/>
<dbReference type="AlphaFoldDB" id="A0A7Z0WL44"/>
<evidence type="ECO:0000313" key="1">
    <source>
        <dbReference type="EMBL" id="OLF09127.1"/>
    </source>
</evidence>
<dbReference type="Proteomes" id="UP000185696">
    <property type="component" value="Unassembled WGS sequence"/>
</dbReference>
<gene>
    <name evidence="1" type="ORF">BLA60_21370</name>
</gene>